<gene>
    <name evidence="2" type="ORF">UV8b_01725</name>
</gene>
<dbReference type="InterPro" id="IPR050620">
    <property type="entry name" value="Thioredoxin_H-type-like"/>
</dbReference>
<evidence type="ECO:0000313" key="3">
    <source>
        <dbReference type="Proteomes" id="UP000027002"/>
    </source>
</evidence>
<dbReference type="Proteomes" id="UP000027002">
    <property type="component" value="Chromosome 1"/>
</dbReference>
<proteinExistence type="predicted"/>
<name>A0A8E5HLA8_USTVR</name>
<dbReference type="Gene3D" id="3.40.30.10">
    <property type="entry name" value="Glutaredoxin"/>
    <property type="match status" value="1"/>
</dbReference>
<sequence length="106" mass="11793">MPVHNIQTEDEFQRAISEHGLVIVDFFATWDVDSKTLAPIFVEQSNRDDLQDVVFAKVDVDELAALTGRLGVASTPTFFLYRNGHKAFESVEPGPQGLLQFIGEAK</sequence>
<evidence type="ECO:0000259" key="1">
    <source>
        <dbReference type="PROSITE" id="PS51352"/>
    </source>
</evidence>
<organism evidence="2 3">
    <name type="scientific">Ustilaginoidea virens</name>
    <name type="common">Rice false smut fungus</name>
    <name type="synonym">Villosiclava virens</name>
    <dbReference type="NCBI Taxonomy" id="1159556"/>
    <lineage>
        <taxon>Eukaryota</taxon>
        <taxon>Fungi</taxon>
        <taxon>Dikarya</taxon>
        <taxon>Ascomycota</taxon>
        <taxon>Pezizomycotina</taxon>
        <taxon>Sordariomycetes</taxon>
        <taxon>Hypocreomycetidae</taxon>
        <taxon>Hypocreales</taxon>
        <taxon>Clavicipitaceae</taxon>
        <taxon>Ustilaginoidea</taxon>
    </lineage>
</organism>
<dbReference type="InterPro" id="IPR036249">
    <property type="entry name" value="Thioredoxin-like_sf"/>
</dbReference>
<feature type="domain" description="Thioredoxin" evidence="1">
    <location>
        <begin position="1"/>
        <end position="106"/>
    </location>
</feature>
<dbReference type="KEGG" id="uvi:66062503"/>
<dbReference type="AlphaFoldDB" id="A0A8E5HLA8"/>
<dbReference type="Pfam" id="PF00085">
    <property type="entry name" value="Thioredoxin"/>
    <property type="match status" value="1"/>
</dbReference>
<keyword evidence="3" id="KW-1185">Reference proteome</keyword>
<dbReference type="PANTHER" id="PTHR10438:SF468">
    <property type="entry name" value="THIOREDOXIN-1-RELATED"/>
    <property type="match status" value="1"/>
</dbReference>
<dbReference type="PROSITE" id="PS51352">
    <property type="entry name" value="THIOREDOXIN_2"/>
    <property type="match status" value="1"/>
</dbReference>
<dbReference type="PANTHER" id="PTHR10438">
    <property type="entry name" value="THIOREDOXIN"/>
    <property type="match status" value="1"/>
</dbReference>
<evidence type="ECO:0000313" key="2">
    <source>
        <dbReference type="EMBL" id="QUC17484.1"/>
    </source>
</evidence>
<dbReference type="RefSeq" id="XP_042995157.1">
    <property type="nucleotide sequence ID" value="XM_043139223.1"/>
</dbReference>
<dbReference type="SUPFAM" id="SSF52833">
    <property type="entry name" value="Thioredoxin-like"/>
    <property type="match status" value="1"/>
</dbReference>
<dbReference type="OrthoDB" id="10263751at2759"/>
<dbReference type="EMBL" id="CP072753">
    <property type="protein sequence ID" value="QUC17484.1"/>
    <property type="molecule type" value="Genomic_DNA"/>
</dbReference>
<protein>
    <recommendedName>
        <fullName evidence="1">Thioredoxin domain-containing protein</fullName>
    </recommendedName>
</protein>
<dbReference type="CDD" id="cd02947">
    <property type="entry name" value="TRX_family"/>
    <property type="match status" value="1"/>
</dbReference>
<reference evidence="2" key="1">
    <citation type="submission" date="2020-03" db="EMBL/GenBank/DDBJ databases">
        <title>A mixture of massive structural variations and highly conserved coding sequences in Ustilaginoidea virens genome.</title>
        <authorList>
            <person name="Zhang K."/>
            <person name="Zhao Z."/>
            <person name="Zhang Z."/>
            <person name="Li Y."/>
            <person name="Hsiang T."/>
            <person name="Sun W."/>
        </authorList>
    </citation>
    <scope>NUCLEOTIDE SEQUENCE</scope>
    <source>
        <strain evidence="2">UV-8b</strain>
    </source>
</reference>
<dbReference type="GeneID" id="66062503"/>
<accession>A0A8E5HLA8</accession>
<dbReference type="InterPro" id="IPR013766">
    <property type="entry name" value="Thioredoxin_domain"/>
</dbReference>